<evidence type="ECO:0000313" key="3">
    <source>
        <dbReference type="Proteomes" id="UP000308917"/>
    </source>
</evidence>
<dbReference type="AlphaFoldDB" id="A0A4S8FCV4"/>
<dbReference type="Proteomes" id="UP000308917">
    <property type="component" value="Unassembled WGS sequence"/>
</dbReference>
<name>A0A4S8FCV4_9BURK</name>
<dbReference type="EMBL" id="STFG01000001">
    <property type="protein sequence ID" value="THU05418.1"/>
    <property type="molecule type" value="Genomic_DNA"/>
</dbReference>
<comment type="caution">
    <text evidence="2">The sequence shown here is derived from an EMBL/GenBank/DDBJ whole genome shotgun (WGS) entry which is preliminary data.</text>
</comment>
<feature type="signal peptide" evidence="1">
    <location>
        <begin position="1"/>
        <end position="25"/>
    </location>
</feature>
<feature type="chain" id="PRO_5020360823" description="Alpha/beta hydrolase" evidence="1">
    <location>
        <begin position="26"/>
        <end position="457"/>
    </location>
</feature>
<gene>
    <name evidence="2" type="ORF">E9531_02450</name>
</gene>
<organism evidence="2 3">
    <name type="scientific">Lampropedia puyangensis</name>
    <dbReference type="NCBI Taxonomy" id="1330072"/>
    <lineage>
        <taxon>Bacteria</taxon>
        <taxon>Pseudomonadati</taxon>
        <taxon>Pseudomonadota</taxon>
        <taxon>Betaproteobacteria</taxon>
        <taxon>Burkholderiales</taxon>
        <taxon>Comamonadaceae</taxon>
        <taxon>Lampropedia</taxon>
    </lineage>
</organism>
<dbReference type="OrthoDB" id="7197847at2"/>
<reference evidence="2 3" key="1">
    <citation type="journal article" date="2015" name="Antonie Van Leeuwenhoek">
        <title>Lampropedia puyangensis sp. nov., isolated from symptomatic bark of Populus ? euramericana canker and emended description of Lampropedia hyalina (Ehrenberg 1832) Lee et al. 2004.</title>
        <authorList>
            <person name="Li Y."/>
            <person name="Wang T."/>
            <person name="Piao C.G."/>
            <person name="Wang L.F."/>
            <person name="Tian G.Z."/>
            <person name="Zhu T.H."/>
            <person name="Guo M.W."/>
        </authorList>
    </citation>
    <scope>NUCLEOTIDE SEQUENCE [LARGE SCALE GENOMIC DNA]</scope>
    <source>
        <strain evidence="2 3">2-bin</strain>
    </source>
</reference>
<sequence length="457" mass="49544">MQQKIVLKGLAIVVVAVLVACGSGAEHQAADPILREELAPVAVACPVQVPRDARCLGGKDFNGAYYLIAIPANWQGDLVMHAHGGPALGAPTMARVEDDLGRWSIMVRAGYAWAGSSYRQGGVAVRAAAEDTERLRRIFHAFVEKPTHTFLHGQSWGASVAAKTAEMFASNSAQNQPYDALLLTNGVLAGGTHSYDVRLDLRVVYQYLCGNHPRPTEQQYPLNIGYPAGATINNANIAARTQECLGLEMPRAQRTAQQQANIDTIVRVVRIPEDAIQSHLNWGTRHFQEIVSKRTAGVSPFGNTGVRYSGSSDDAALNAGVERFVADPKAYAMLAHDTDLTGAIAVPILSVKWINDPTAFVELDHFFKKTMDAAGAGDRLVQTFTRTGTHSYLNDASYVGLMQALSDWVHGGQKPTPQGVAERCEQASSQYGAQCTFEPLYQPKPLATRVPERQRPQ</sequence>
<dbReference type="PROSITE" id="PS51257">
    <property type="entry name" value="PROKAR_LIPOPROTEIN"/>
    <property type="match status" value="1"/>
</dbReference>
<dbReference type="RefSeq" id="WP_136572128.1">
    <property type="nucleotide sequence ID" value="NZ_STFG01000001.1"/>
</dbReference>
<keyword evidence="3" id="KW-1185">Reference proteome</keyword>
<keyword evidence="1" id="KW-0732">Signal</keyword>
<evidence type="ECO:0008006" key="4">
    <source>
        <dbReference type="Google" id="ProtNLM"/>
    </source>
</evidence>
<evidence type="ECO:0000256" key="1">
    <source>
        <dbReference type="SAM" id="SignalP"/>
    </source>
</evidence>
<proteinExistence type="predicted"/>
<dbReference type="SUPFAM" id="SSF53474">
    <property type="entry name" value="alpha/beta-Hydrolases"/>
    <property type="match status" value="1"/>
</dbReference>
<evidence type="ECO:0000313" key="2">
    <source>
        <dbReference type="EMBL" id="THU05418.1"/>
    </source>
</evidence>
<protein>
    <recommendedName>
        <fullName evidence="4">Alpha/beta hydrolase</fullName>
    </recommendedName>
</protein>
<dbReference type="InterPro" id="IPR029058">
    <property type="entry name" value="AB_hydrolase_fold"/>
</dbReference>
<accession>A0A4S8FCV4</accession>